<keyword evidence="1" id="KW-0472">Membrane</keyword>
<dbReference type="Proteomes" id="UP000677228">
    <property type="component" value="Unassembled WGS sequence"/>
</dbReference>
<evidence type="ECO:0000313" key="2">
    <source>
        <dbReference type="EMBL" id="CAF1600359.1"/>
    </source>
</evidence>
<feature type="transmembrane region" description="Helical" evidence="1">
    <location>
        <begin position="48"/>
        <end position="65"/>
    </location>
</feature>
<accession>A0A8S2G0R0</accession>
<dbReference type="EMBL" id="CAJNOK010050460">
    <property type="protein sequence ID" value="CAF1600359.1"/>
    <property type="molecule type" value="Genomic_DNA"/>
</dbReference>
<evidence type="ECO:0000313" key="3">
    <source>
        <dbReference type="EMBL" id="CAF4408685.1"/>
    </source>
</evidence>
<dbReference type="AlphaFoldDB" id="A0A8S2G0R0"/>
<sequence>LKHLSPVVGQLIGEFLISTGCDDIIFGVQCAISGEFSWEKYWQHKKQSMINAALCAVFFVVGSFLKNAMKLKSLKKVWAFQKLTEAQKLHTAVIK</sequence>
<reference evidence="2" key="1">
    <citation type="submission" date="2021-02" db="EMBL/GenBank/DDBJ databases">
        <authorList>
            <person name="Nowell W R."/>
        </authorList>
    </citation>
    <scope>NUCLEOTIDE SEQUENCE</scope>
</reference>
<organism evidence="2 4">
    <name type="scientific">Didymodactylos carnosus</name>
    <dbReference type="NCBI Taxonomy" id="1234261"/>
    <lineage>
        <taxon>Eukaryota</taxon>
        <taxon>Metazoa</taxon>
        <taxon>Spiralia</taxon>
        <taxon>Gnathifera</taxon>
        <taxon>Rotifera</taxon>
        <taxon>Eurotatoria</taxon>
        <taxon>Bdelloidea</taxon>
        <taxon>Philodinida</taxon>
        <taxon>Philodinidae</taxon>
        <taxon>Didymodactylos</taxon>
    </lineage>
</organism>
<evidence type="ECO:0000313" key="4">
    <source>
        <dbReference type="Proteomes" id="UP000677228"/>
    </source>
</evidence>
<gene>
    <name evidence="2" type="ORF">OVA965_LOCUS42059</name>
    <name evidence="3" type="ORF">TMI583_LOCUS43858</name>
</gene>
<proteinExistence type="predicted"/>
<name>A0A8S2G0R0_9BILA</name>
<protein>
    <submittedName>
        <fullName evidence="2">Uncharacterized protein</fullName>
    </submittedName>
</protein>
<comment type="caution">
    <text evidence="2">The sequence shown here is derived from an EMBL/GenBank/DDBJ whole genome shotgun (WGS) entry which is preliminary data.</text>
</comment>
<dbReference type="EMBL" id="CAJOBA010074219">
    <property type="protein sequence ID" value="CAF4408685.1"/>
    <property type="molecule type" value="Genomic_DNA"/>
</dbReference>
<keyword evidence="1" id="KW-0812">Transmembrane</keyword>
<feature type="non-terminal residue" evidence="2">
    <location>
        <position position="1"/>
    </location>
</feature>
<keyword evidence="1" id="KW-1133">Transmembrane helix</keyword>
<dbReference type="Proteomes" id="UP000682733">
    <property type="component" value="Unassembled WGS sequence"/>
</dbReference>
<evidence type="ECO:0000256" key="1">
    <source>
        <dbReference type="SAM" id="Phobius"/>
    </source>
</evidence>